<dbReference type="Pfam" id="PF04107">
    <property type="entry name" value="GCS2"/>
    <property type="match status" value="1"/>
</dbReference>
<proteinExistence type="inferred from homology"/>
<evidence type="ECO:0000256" key="3">
    <source>
        <dbReference type="ARBA" id="ARBA00022840"/>
    </source>
</evidence>
<dbReference type="HOGENOM" id="CLU_037109_0_0_11"/>
<keyword evidence="2 5" id="KW-0547">Nucleotide-binding</keyword>
<dbReference type="InterPro" id="IPR035434">
    <property type="entry name" value="GCL_bact_plant"/>
</dbReference>
<dbReference type="InterPro" id="IPR006336">
    <property type="entry name" value="GCS2"/>
</dbReference>
<feature type="region of interest" description="Disordered" evidence="7">
    <location>
        <begin position="406"/>
        <end position="453"/>
    </location>
</feature>
<dbReference type="EC" id="6.3.2.2" evidence="5"/>
<keyword evidence="3 5" id="KW-0067">ATP-binding</keyword>
<feature type="compositionally biased region" description="Basic and acidic residues" evidence="7">
    <location>
        <begin position="406"/>
        <end position="421"/>
    </location>
</feature>
<dbReference type="InterPro" id="IPR017809">
    <property type="entry name" value="EgtA_Actinobacteria"/>
</dbReference>
<feature type="compositionally biased region" description="Basic and acidic residues" evidence="7">
    <location>
        <begin position="437"/>
        <end position="453"/>
    </location>
</feature>
<dbReference type="PANTHER" id="PTHR34378">
    <property type="entry name" value="GLUTAMATE--CYSTEINE LIGASE, CHLOROPLASTIC"/>
    <property type="match status" value="1"/>
</dbReference>
<accession>A0A0F7CPX9</accession>
<dbReference type="SUPFAM" id="SSF55931">
    <property type="entry name" value="Glutamine synthetase/guanido kinase"/>
    <property type="match status" value="1"/>
</dbReference>
<organism evidence="8 9">
    <name type="scientific">Streptomyces xiamenensis</name>
    <dbReference type="NCBI Taxonomy" id="408015"/>
    <lineage>
        <taxon>Bacteria</taxon>
        <taxon>Bacillati</taxon>
        <taxon>Actinomycetota</taxon>
        <taxon>Actinomycetes</taxon>
        <taxon>Kitasatosporales</taxon>
        <taxon>Streptomycetaceae</taxon>
        <taxon>Streptomyces</taxon>
    </lineage>
</organism>
<dbReference type="KEGG" id="sxi:SXIM_40570"/>
<comment type="similarity">
    <text evidence="5 6">Belongs to the glutamate--cysteine ligase type 2 family. EgtA subfamily.</text>
</comment>
<dbReference type="GO" id="GO:0004357">
    <property type="term" value="F:glutamate-cysteine ligase activity"/>
    <property type="evidence" value="ECO:0007669"/>
    <property type="project" value="UniProtKB-UniRule"/>
</dbReference>
<dbReference type="AlphaFoldDB" id="A0A0F7CPX9"/>
<dbReference type="PATRIC" id="fig|408015.6.peg.4108"/>
<sequence>MTTAPAAVPLREADAEARIGGACFTTGPPGRVGVELEWLVHDRIEPRRVVPARRVDAALAALEQPGSTALPGGSRLTREPGGQIELSTPPAASLIEAVRATATDLTVLRSALAGEGLTTGGLGLEPFRDPPRVLHDPRYGAMESYFDRVGPWGRLMMRATASVQINLDAGDESTGPAGYRYRWRLAHRLGPVLLAAFANSPLWRGRRTGWVSTRQAVWARMDPTRTRPPDNHPTDADPRAVWTRYALDAQLMCVRRTPPAGWDAPGGVTFRSWLRGALGEHRPRADDLDYHLSTLFPPIRPRGWLELRMVDAQSGDRWVVPLVLAAVLMDDPVAAEAAYAATEPLTGGRAHPPAAVWLRAAQRGPADPELGRAARACFAAADRALARDPHAAGLRRVLADFADRYPRRGRCPADDHPDPDRTAAAPARRVQRHHTTHQADRPADPPIEGRFRP</sequence>
<dbReference type="HAMAP" id="MF_02034">
    <property type="entry name" value="EgtA"/>
    <property type="match status" value="1"/>
</dbReference>
<dbReference type="NCBIfam" id="TIGR03444">
    <property type="entry name" value="EgtA_Cys_ligase"/>
    <property type="match status" value="1"/>
</dbReference>
<comment type="pathway">
    <text evidence="5">Amino-acid biosynthesis; ergothioneine biosynthesis.</text>
</comment>
<dbReference type="RefSeq" id="WP_030733506.1">
    <property type="nucleotide sequence ID" value="NZ_CP009922.3"/>
</dbReference>
<dbReference type="PANTHER" id="PTHR34378:SF1">
    <property type="entry name" value="GLUTAMATE--CYSTEINE LIGASE, CHLOROPLASTIC"/>
    <property type="match status" value="1"/>
</dbReference>
<dbReference type="GO" id="GO:0005524">
    <property type="term" value="F:ATP binding"/>
    <property type="evidence" value="ECO:0007669"/>
    <property type="project" value="UniProtKB-UniRule"/>
</dbReference>
<dbReference type="EMBL" id="CP009922">
    <property type="protein sequence ID" value="AKG45441.1"/>
    <property type="molecule type" value="Genomic_DNA"/>
</dbReference>
<comment type="catalytic activity">
    <reaction evidence="4 5 6">
        <text>L-cysteine + L-glutamate + ATP = gamma-L-glutamyl-L-cysteine + ADP + phosphate + H(+)</text>
        <dbReference type="Rhea" id="RHEA:13285"/>
        <dbReference type="ChEBI" id="CHEBI:15378"/>
        <dbReference type="ChEBI" id="CHEBI:29985"/>
        <dbReference type="ChEBI" id="CHEBI:30616"/>
        <dbReference type="ChEBI" id="CHEBI:35235"/>
        <dbReference type="ChEBI" id="CHEBI:43474"/>
        <dbReference type="ChEBI" id="CHEBI:58173"/>
        <dbReference type="ChEBI" id="CHEBI:456216"/>
        <dbReference type="EC" id="6.3.2.2"/>
    </reaction>
</comment>
<gene>
    <name evidence="5" type="primary">egtA</name>
    <name evidence="8" type="ORF">SXIM_40570</name>
</gene>
<dbReference type="GO" id="GO:0006750">
    <property type="term" value="P:glutathione biosynthetic process"/>
    <property type="evidence" value="ECO:0007669"/>
    <property type="project" value="UniProtKB-UniRule"/>
</dbReference>
<evidence type="ECO:0000256" key="7">
    <source>
        <dbReference type="SAM" id="MobiDB-lite"/>
    </source>
</evidence>
<evidence type="ECO:0000256" key="6">
    <source>
        <dbReference type="PIRNR" id="PIRNR017901"/>
    </source>
</evidence>
<dbReference type="GO" id="GO:0052699">
    <property type="term" value="P:ergothioneine biosynthetic process"/>
    <property type="evidence" value="ECO:0007669"/>
    <property type="project" value="UniProtKB-UniRule"/>
</dbReference>
<dbReference type="Gene3D" id="3.30.590.20">
    <property type="match status" value="1"/>
</dbReference>
<dbReference type="STRING" id="408015.SXIM_40570"/>
<dbReference type="UniPathway" id="UPA01014"/>
<comment type="function">
    <text evidence="5">Catalyzes the synthesis of gamma-glutamylcysteine (gamma-GC). This compound is used as substrate for the biosynthesis of the low-molecular thiol compound ergothioneine.</text>
</comment>
<reference evidence="8" key="1">
    <citation type="submission" date="2019-08" db="EMBL/GenBank/DDBJ databases">
        <title>Complete genome sequence of a mangrove-derived Streptomyces xiamenensis.</title>
        <authorList>
            <person name="Xu J."/>
        </authorList>
    </citation>
    <scope>NUCLEOTIDE SEQUENCE</scope>
    <source>
        <strain evidence="8">318</strain>
    </source>
</reference>
<name>A0A0F7CPX9_9ACTN</name>
<evidence type="ECO:0000313" key="8">
    <source>
        <dbReference type="EMBL" id="AKG45441.1"/>
    </source>
</evidence>
<evidence type="ECO:0000256" key="5">
    <source>
        <dbReference type="HAMAP-Rule" id="MF_02034"/>
    </source>
</evidence>
<evidence type="ECO:0000313" key="9">
    <source>
        <dbReference type="Proteomes" id="UP000034034"/>
    </source>
</evidence>
<protein>
    <recommendedName>
        <fullName evidence="5">Glutamate--cysteine ligase EgtA</fullName>
        <ecNumber evidence="5">6.3.2.2</ecNumber>
    </recommendedName>
    <alternativeName>
        <fullName evidence="5">Gamma-glutamylcysteine synthase</fullName>
        <shortName evidence="5">GCS</shortName>
        <shortName evidence="5">Gamma-ECS</shortName>
    </alternativeName>
</protein>
<dbReference type="InterPro" id="IPR014746">
    <property type="entry name" value="Gln_synth/guanido_kin_cat_dom"/>
</dbReference>
<dbReference type="PIRSF" id="PIRSF017901">
    <property type="entry name" value="GCL"/>
    <property type="match status" value="1"/>
</dbReference>
<dbReference type="Proteomes" id="UP000034034">
    <property type="component" value="Chromosome"/>
</dbReference>
<evidence type="ECO:0000256" key="1">
    <source>
        <dbReference type="ARBA" id="ARBA00022598"/>
    </source>
</evidence>
<evidence type="ECO:0000256" key="4">
    <source>
        <dbReference type="ARBA" id="ARBA00048819"/>
    </source>
</evidence>
<keyword evidence="9" id="KW-1185">Reference proteome</keyword>
<evidence type="ECO:0000256" key="2">
    <source>
        <dbReference type="ARBA" id="ARBA00022741"/>
    </source>
</evidence>
<keyword evidence="1 5" id="KW-0436">Ligase</keyword>